<proteinExistence type="predicted"/>
<protein>
    <submittedName>
        <fullName evidence="1">SCO2522 family protein</fullName>
    </submittedName>
</protein>
<accession>A0ABW6S7R8</accession>
<gene>
    <name evidence="1" type="ORF">ACFYXQ_31540</name>
</gene>
<sequence length="341" mass="38600">MEFGTEYREATEKARIANVELAHVSIETGHFYMKDLTNGTEPIRTQFRRVKKLVDLYTEATKAEFGDSARLSTCFLIDDYFSSKTDPTEVLKKILGVADECGLVIDYLAREAGCWESPQYIDKQRTGHNIALAEMIRSWIVAEPVPTTTGGRPPDVESGWLCNGRRSSEYDSKQAMQLTKYRPSEELGRRVHSIFLDVEMWSESIGQDGSRRTHWSCPYLASIWQLLRLGMVRYEGGPAVQPQPRGSSWPGSWWEMPAVVQLNPKAAPFAAYQTLSILPQSYLNIEHAVRTILDHVHIDEELMAQTLARGAREGVEIPRELTRRLQHVFINEVSARPADGA</sequence>
<keyword evidence="2" id="KW-1185">Reference proteome</keyword>
<evidence type="ECO:0000313" key="1">
    <source>
        <dbReference type="EMBL" id="MFF3572317.1"/>
    </source>
</evidence>
<dbReference type="InterPro" id="IPR049747">
    <property type="entry name" value="SCO2522-like"/>
</dbReference>
<dbReference type="NCBIfam" id="NF040566">
    <property type="entry name" value="SCO2522_fam"/>
    <property type="match status" value="1"/>
</dbReference>
<dbReference type="EMBL" id="JBIAQY010000013">
    <property type="protein sequence ID" value="MFF3572317.1"/>
    <property type="molecule type" value="Genomic_DNA"/>
</dbReference>
<dbReference type="Proteomes" id="UP001601992">
    <property type="component" value="Unassembled WGS sequence"/>
</dbReference>
<evidence type="ECO:0000313" key="2">
    <source>
        <dbReference type="Proteomes" id="UP001601992"/>
    </source>
</evidence>
<comment type="caution">
    <text evidence="1">The sequence shown here is derived from an EMBL/GenBank/DDBJ whole genome shotgun (WGS) entry which is preliminary data.</text>
</comment>
<reference evidence="1 2" key="1">
    <citation type="submission" date="2024-10" db="EMBL/GenBank/DDBJ databases">
        <title>The Natural Products Discovery Center: Release of the First 8490 Sequenced Strains for Exploring Actinobacteria Biosynthetic Diversity.</title>
        <authorList>
            <person name="Kalkreuter E."/>
            <person name="Kautsar S.A."/>
            <person name="Yang D."/>
            <person name="Bader C.D."/>
            <person name="Teijaro C.N."/>
            <person name="Fluegel L."/>
            <person name="Davis C.M."/>
            <person name="Simpson J.R."/>
            <person name="Lauterbach L."/>
            <person name="Steele A.D."/>
            <person name="Gui C."/>
            <person name="Meng S."/>
            <person name="Li G."/>
            <person name="Viehrig K."/>
            <person name="Ye F."/>
            <person name="Su P."/>
            <person name="Kiefer A.F."/>
            <person name="Nichols A."/>
            <person name="Cepeda A.J."/>
            <person name="Yan W."/>
            <person name="Fan B."/>
            <person name="Jiang Y."/>
            <person name="Adhikari A."/>
            <person name="Zheng C.-J."/>
            <person name="Schuster L."/>
            <person name="Cowan T.M."/>
            <person name="Smanski M.J."/>
            <person name="Chevrette M.G."/>
            <person name="De Carvalho L.P.S."/>
            <person name="Shen B."/>
        </authorList>
    </citation>
    <scope>NUCLEOTIDE SEQUENCE [LARGE SCALE GENOMIC DNA]</scope>
    <source>
        <strain evidence="1 2">NPDC002593</strain>
    </source>
</reference>
<dbReference type="RefSeq" id="WP_040823835.1">
    <property type="nucleotide sequence ID" value="NZ_JBIAQY010000013.1"/>
</dbReference>
<organism evidence="1 2">
    <name type="scientific">Nocardia jiangxiensis</name>
    <dbReference type="NCBI Taxonomy" id="282685"/>
    <lineage>
        <taxon>Bacteria</taxon>
        <taxon>Bacillati</taxon>
        <taxon>Actinomycetota</taxon>
        <taxon>Actinomycetes</taxon>
        <taxon>Mycobacteriales</taxon>
        <taxon>Nocardiaceae</taxon>
        <taxon>Nocardia</taxon>
    </lineage>
</organism>
<name>A0ABW6S7R8_9NOCA</name>